<dbReference type="SUPFAM" id="SSF51735">
    <property type="entry name" value="NAD(P)-binding Rossmann-fold domains"/>
    <property type="match status" value="1"/>
</dbReference>
<dbReference type="FunFam" id="3.40.50.720:FF:000702">
    <property type="entry name" value="NADH dehydrogenase (Ubiquinone)"/>
    <property type="match status" value="1"/>
</dbReference>
<gene>
    <name evidence="3" type="ORF">EI983_18095</name>
</gene>
<dbReference type="Pfam" id="PF01370">
    <property type="entry name" value="Epimerase"/>
    <property type="match status" value="1"/>
</dbReference>
<organism evidence="3 4">
    <name type="scientific">Roseovarius faecimaris</name>
    <dbReference type="NCBI Taxonomy" id="2494550"/>
    <lineage>
        <taxon>Bacteria</taxon>
        <taxon>Pseudomonadati</taxon>
        <taxon>Pseudomonadota</taxon>
        <taxon>Alphaproteobacteria</taxon>
        <taxon>Rhodobacterales</taxon>
        <taxon>Roseobacteraceae</taxon>
        <taxon>Roseovarius</taxon>
    </lineage>
</organism>
<accession>A0A6I6IWQ5</accession>
<dbReference type="Proteomes" id="UP000428330">
    <property type="component" value="Chromosome"/>
</dbReference>
<evidence type="ECO:0000313" key="3">
    <source>
        <dbReference type="EMBL" id="QGY00072.1"/>
    </source>
</evidence>
<sequence>MSKLVTIYGGSGFVGRYITRRLAKAGWRVRVAVRRPNEAMHVKPYGVVGQVEPVFCNIRDDNSVRAVMQGADAVVNCVGTFDARGKNNFEAVQDKGAERIARIAAEEGVSHLVHLSAIGADAEADSLYAQSKAAGEAGILDHFPNAVILRPSVIFGPEDQFFNRFASMTRFGPVLPVVGADTKFQTVYVDDVARAAELGAEGKAAPGIYELGGPDVNTFRELMEQMLQVVRRRRLILNIPFGIARIMAFFMDMVAIVSGGLVPAQITRDQVKSLRVDNVVSEGAKGFADLGIRPTALEAILPDYLWRFRPAGQFEALKESASNLRTE</sequence>
<dbReference type="CDD" id="cd05271">
    <property type="entry name" value="NDUFA9_like_SDR_a"/>
    <property type="match status" value="1"/>
</dbReference>
<dbReference type="InterPro" id="IPR051207">
    <property type="entry name" value="ComplexI_NDUFA9_subunit"/>
</dbReference>
<proteinExistence type="predicted"/>
<dbReference type="InterPro" id="IPR001509">
    <property type="entry name" value="Epimerase_deHydtase"/>
</dbReference>
<dbReference type="AlphaFoldDB" id="A0A6I6IWQ5"/>
<dbReference type="RefSeq" id="WP_157708754.1">
    <property type="nucleotide sequence ID" value="NZ_CP034348.1"/>
</dbReference>
<keyword evidence="1" id="KW-0472">Membrane</keyword>
<dbReference type="PANTHER" id="PTHR12126:SF11">
    <property type="entry name" value="NADH DEHYDROGENASE [UBIQUINONE] 1 ALPHA SUBCOMPLEX SUBUNIT 9, MITOCHONDRIAL"/>
    <property type="match status" value="1"/>
</dbReference>
<dbReference type="OrthoDB" id="9776313at2"/>
<dbReference type="KEGG" id="rom:EI983_18095"/>
<dbReference type="GO" id="GO:0044877">
    <property type="term" value="F:protein-containing complex binding"/>
    <property type="evidence" value="ECO:0007669"/>
    <property type="project" value="TreeGrafter"/>
</dbReference>
<dbReference type="EMBL" id="CP034348">
    <property type="protein sequence ID" value="QGY00072.1"/>
    <property type="molecule type" value="Genomic_DNA"/>
</dbReference>
<feature type="domain" description="NAD-dependent epimerase/dehydratase" evidence="2">
    <location>
        <begin position="5"/>
        <end position="212"/>
    </location>
</feature>
<dbReference type="Gene3D" id="3.40.50.720">
    <property type="entry name" value="NAD(P)-binding Rossmann-like Domain"/>
    <property type="match status" value="1"/>
</dbReference>
<dbReference type="InterPro" id="IPR036291">
    <property type="entry name" value="NAD(P)-bd_dom_sf"/>
</dbReference>
<evidence type="ECO:0000256" key="1">
    <source>
        <dbReference type="SAM" id="Phobius"/>
    </source>
</evidence>
<reference evidence="4" key="1">
    <citation type="submission" date="2018-12" db="EMBL/GenBank/DDBJ databases">
        <title>Complete genome sequence of Roseovarius sp. MME-070.</title>
        <authorList>
            <person name="Nam Y.-D."/>
            <person name="Kang J."/>
            <person name="Chung W.-H."/>
            <person name="Park Y.S."/>
        </authorList>
    </citation>
    <scope>NUCLEOTIDE SEQUENCE [LARGE SCALE GENOMIC DNA]</scope>
    <source>
        <strain evidence="4">MME-070</strain>
    </source>
</reference>
<keyword evidence="1" id="KW-1133">Transmembrane helix</keyword>
<keyword evidence="4" id="KW-1185">Reference proteome</keyword>
<evidence type="ECO:0000259" key="2">
    <source>
        <dbReference type="Pfam" id="PF01370"/>
    </source>
</evidence>
<feature type="transmembrane region" description="Helical" evidence="1">
    <location>
        <begin position="235"/>
        <end position="262"/>
    </location>
</feature>
<name>A0A6I6IWQ5_9RHOB</name>
<protein>
    <submittedName>
        <fullName evidence="3">Complex I NDUFA9 subunit family protein</fullName>
    </submittedName>
</protein>
<dbReference type="PANTHER" id="PTHR12126">
    <property type="entry name" value="NADH-UBIQUINONE OXIDOREDUCTASE 39 KDA SUBUNIT-RELATED"/>
    <property type="match status" value="1"/>
</dbReference>
<evidence type="ECO:0000313" key="4">
    <source>
        <dbReference type="Proteomes" id="UP000428330"/>
    </source>
</evidence>
<keyword evidence="1" id="KW-0812">Transmembrane</keyword>